<accession>A0A508A6M2</accession>
<gene>
    <name evidence="1" type="ORF">FKV24_015415</name>
</gene>
<evidence type="ECO:0000313" key="2">
    <source>
        <dbReference type="Proteomes" id="UP000320431"/>
    </source>
</evidence>
<protein>
    <submittedName>
        <fullName evidence="1">Uncharacterized protein</fullName>
    </submittedName>
</protein>
<organism evidence="1 2">
    <name type="scientific">Marilutibacter maris</name>
    <dbReference type="NCBI Taxonomy" id="1605891"/>
    <lineage>
        <taxon>Bacteria</taxon>
        <taxon>Pseudomonadati</taxon>
        <taxon>Pseudomonadota</taxon>
        <taxon>Gammaproteobacteria</taxon>
        <taxon>Lysobacterales</taxon>
        <taxon>Lysobacteraceae</taxon>
        <taxon>Marilutibacter</taxon>
    </lineage>
</organism>
<dbReference type="Proteomes" id="UP000320431">
    <property type="component" value="Unassembled WGS sequence"/>
</dbReference>
<reference evidence="1 2" key="1">
    <citation type="submission" date="2019-10" db="EMBL/GenBank/DDBJ databases">
        <title>Lysobacter alkalisoli sp. nov., isolated from saline-alkaline soil.</title>
        <authorList>
            <person name="Sun J.-Q."/>
        </authorList>
    </citation>
    <scope>NUCLEOTIDE SEQUENCE [LARGE SCALE GENOMIC DNA]</scope>
    <source>
        <strain evidence="1 2">KCTC 42381</strain>
    </source>
</reference>
<comment type="caution">
    <text evidence="1">The sequence shown here is derived from an EMBL/GenBank/DDBJ whole genome shotgun (WGS) entry which is preliminary data.</text>
</comment>
<name>A0A508A6M2_9GAMM</name>
<dbReference type="RefSeq" id="WP_141483021.1">
    <property type="nucleotide sequence ID" value="NZ_VICD02000266.1"/>
</dbReference>
<proteinExistence type="predicted"/>
<evidence type="ECO:0000313" key="1">
    <source>
        <dbReference type="EMBL" id="KAB8172141.1"/>
    </source>
</evidence>
<sequence length="332" mass="37836">MRTNADAAAYIWSMAQGPDPQALRRMRERFPLPRKPMGEAWFMGNARRMYDSLMVDAPERWPRDELHIALEALTSGPTSFGELPEWSEWFRFLLPRTVALDNGPRLFSPLEILASAVMIHRPDSDDWSGDYPQFRQDVLETLGRALFGPVRKRICRLQTEQAPLTVEHTTSGHQFIGGDLYSASVFLVAKYLPLDQLSGWLDSLVRIDDPLWRANWVVWLAQADWLVAREGKQPCDPPKGRPNASWQMSHCICGSTPSPNVDRDARPMPFLRPQRRECLLEAIRDCTPQGRLKQWRNDLAALSLRSEVDLGVAIWQYEQAAIQATAAYGLKP</sequence>
<dbReference type="EMBL" id="VICD02000266">
    <property type="protein sequence ID" value="KAB8172141.1"/>
    <property type="molecule type" value="Genomic_DNA"/>
</dbReference>
<dbReference type="AlphaFoldDB" id="A0A508A6M2"/>